<evidence type="ECO:0000259" key="7">
    <source>
        <dbReference type="Pfam" id="PF02803"/>
    </source>
</evidence>
<comment type="similarity">
    <text evidence="1 5">Belongs to the thiolase-like superfamily. Thiolase family.</text>
</comment>
<dbReference type="Gene3D" id="3.40.47.10">
    <property type="match status" value="3"/>
</dbReference>
<feature type="domain" description="Thiolase C-terminal" evidence="7">
    <location>
        <begin position="204"/>
        <end position="303"/>
    </location>
</feature>
<dbReference type="EMBL" id="BAABLK010000034">
    <property type="protein sequence ID" value="GAA5227854.1"/>
    <property type="molecule type" value="Genomic_DNA"/>
</dbReference>
<gene>
    <name evidence="8" type="ORF">GCM10025778_23870</name>
</gene>
<dbReference type="PANTHER" id="PTHR18919:SF107">
    <property type="entry name" value="ACETYL-COA ACETYLTRANSFERASE, CYTOSOLIC"/>
    <property type="match status" value="1"/>
</dbReference>
<comment type="caution">
    <text evidence="8">The sequence shown here is derived from an EMBL/GenBank/DDBJ whole genome shotgun (WGS) entry which is preliminary data.</text>
</comment>
<evidence type="ECO:0000256" key="1">
    <source>
        <dbReference type="ARBA" id="ARBA00010982"/>
    </source>
</evidence>
<evidence type="ECO:0000256" key="3">
    <source>
        <dbReference type="ARBA" id="ARBA00022679"/>
    </source>
</evidence>
<evidence type="ECO:0000256" key="5">
    <source>
        <dbReference type="RuleBase" id="RU003557"/>
    </source>
</evidence>
<feature type="domain" description="Thiolase N-terminal" evidence="6">
    <location>
        <begin position="38"/>
        <end position="170"/>
    </location>
</feature>
<evidence type="ECO:0000313" key="9">
    <source>
        <dbReference type="Proteomes" id="UP001501257"/>
    </source>
</evidence>
<dbReference type="Pfam" id="PF02803">
    <property type="entry name" value="Thiolase_C"/>
    <property type="match status" value="1"/>
</dbReference>
<dbReference type="SUPFAM" id="SSF53901">
    <property type="entry name" value="Thiolase-like"/>
    <property type="match status" value="2"/>
</dbReference>
<dbReference type="InterPro" id="IPR020617">
    <property type="entry name" value="Thiolase_C"/>
</dbReference>
<dbReference type="EC" id="2.3.1.9" evidence="2"/>
<protein>
    <recommendedName>
        <fullName evidence="2">acetyl-CoA C-acetyltransferase</fullName>
        <ecNumber evidence="2">2.3.1.9</ecNumber>
    </recommendedName>
</protein>
<evidence type="ECO:0000256" key="2">
    <source>
        <dbReference type="ARBA" id="ARBA00012705"/>
    </source>
</evidence>
<proteinExistence type="inferred from homology"/>
<dbReference type="RefSeq" id="WP_345468320.1">
    <property type="nucleotide sequence ID" value="NZ_BAABLK010000034.1"/>
</dbReference>
<organism evidence="8 9">
    <name type="scientific">Paeniglutamicibacter antarcticus</name>
    <dbReference type="NCBI Taxonomy" id="494023"/>
    <lineage>
        <taxon>Bacteria</taxon>
        <taxon>Bacillati</taxon>
        <taxon>Actinomycetota</taxon>
        <taxon>Actinomycetes</taxon>
        <taxon>Micrococcales</taxon>
        <taxon>Micrococcaceae</taxon>
        <taxon>Paeniglutamicibacter</taxon>
    </lineage>
</organism>
<name>A0ABP9TM11_9MICC</name>
<keyword evidence="9" id="KW-1185">Reference proteome</keyword>
<dbReference type="InterPro" id="IPR020616">
    <property type="entry name" value="Thiolase_N"/>
</dbReference>
<sequence length="325" mass="33286">MSSPREAAIVAGGRTGIGHPDGPPSTPIAIEPGAAAIRAGFGQNPVRQSSIAAGIGRDVNAPTLNKVYFSGLAAISDAARLILVGDADVVLAGGHESMSQARHLLPGSRTGWTYANIISIDSVANEVPTDSFGGNPVGVRTERHNPAPGRTCLGQVEVAAASDHRAAAAAGIAGDSSPLSDGAAALILASRQYAQAHGNEVPSTIDASGSVAGQDNSLHSQPLHTIAASLDTRAWATTELDFIEINEAFDAVACQPPKARHCPLQKVSIRGGAIALRHPIGASGARPALSAVLELKRRGAASGRSNRAAADSAVRRCWAARSRRW</sequence>
<dbReference type="InterPro" id="IPR016039">
    <property type="entry name" value="Thiolase-like"/>
</dbReference>
<evidence type="ECO:0000256" key="4">
    <source>
        <dbReference type="ARBA" id="ARBA00023315"/>
    </source>
</evidence>
<dbReference type="Pfam" id="PF00108">
    <property type="entry name" value="Thiolase_N"/>
    <property type="match status" value="1"/>
</dbReference>
<dbReference type="Proteomes" id="UP001501257">
    <property type="component" value="Unassembled WGS sequence"/>
</dbReference>
<reference evidence="9" key="1">
    <citation type="journal article" date="2019" name="Int. J. Syst. Evol. Microbiol.">
        <title>The Global Catalogue of Microorganisms (GCM) 10K type strain sequencing project: providing services to taxonomists for standard genome sequencing and annotation.</title>
        <authorList>
            <consortium name="The Broad Institute Genomics Platform"/>
            <consortium name="The Broad Institute Genome Sequencing Center for Infectious Disease"/>
            <person name="Wu L."/>
            <person name="Ma J."/>
        </authorList>
    </citation>
    <scope>NUCLEOTIDE SEQUENCE [LARGE SCALE GENOMIC DNA]</scope>
    <source>
        <strain evidence="9">JCM 18952</strain>
    </source>
</reference>
<keyword evidence="4 5" id="KW-0012">Acyltransferase</keyword>
<evidence type="ECO:0000313" key="8">
    <source>
        <dbReference type="EMBL" id="GAA5227854.1"/>
    </source>
</evidence>
<keyword evidence="3 5" id="KW-0808">Transferase</keyword>
<dbReference type="PANTHER" id="PTHR18919">
    <property type="entry name" value="ACETYL-COA C-ACYLTRANSFERASE"/>
    <property type="match status" value="1"/>
</dbReference>
<accession>A0ABP9TM11</accession>
<evidence type="ECO:0000259" key="6">
    <source>
        <dbReference type="Pfam" id="PF00108"/>
    </source>
</evidence>